<keyword evidence="2" id="KW-1185">Reference proteome</keyword>
<sequence>MSSISTTVQSVPNLHDSKNIVEDVRRSEKKLYAPEKPDFNLISAPFDLFSLSLPDWTSWGRRSEKIMICILQLILQHMSLPNEKVALLKSVISFSKPYELDILIDFNTPSARYSLAFLSLFQQLEFLAAVTGEGLKRDYVRFQHSYFLQLEAHGAEVSTEDANHKFLRSLPPAWSNLAMTMRTNPEIDNLSIDDFKKCTNKIDDVDIEEMDINWQIAMIAIRMKKFYKKTGRSSKGTLDGKKKRDSFYQHQEAGKQEKNQMGLLTMDDGIVNWGEHNNEKMAREAEVKRVVNTGNGVVKPVWTNANRINHANKLVPRSVQLNTGSIHLKNIVDRGIHKLQSAIASEEKDEDVELIVVPSAVKIPEEKDESRDHLPNIQR</sequence>
<comment type="caution">
    <text evidence="1">The sequence shown here is derived from an EMBL/GenBank/DDBJ whole genome shotgun (WGS) entry which is preliminary data.</text>
</comment>
<organism evidence="1 2">
    <name type="scientific">Tanacetum coccineum</name>
    <dbReference type="NCBI Taxonomy" id="301880"/>
    <lineage>
        <taxon>Eukaryota</taxon>
        <taxon>Viridiplantae</taxon>
        <taxon>Streptophyta</taxon>
        <taxon>Embryophyta</taxon>
        <taxon>Tracheophyta</taxon>
        <taxon>Spermatophyta</taxon>
        <taxon>Magnoliopsida</taxon>
        <taxon>eudicotyledons</taxon>
        <taxon>Gunneridae</taxon>
        <taxon>Pentapetalae</taxon>
        <taxon>asterids</taxon>
        <taxon>campanulids</taxon>
        <taxon>Asterales</taxon>
        <taxon>Asteraceae</taxon>
        <taxon>Asteroideae</taxon>
        <taxon>Anthemideae</taxon>
        <taxon>Anthemidinae</taxon>
        <taxon>Tanacetum</taxon>
    </lineage>
</organism>
<accession>A0ABQ4Z0J1</accession>
<protein>
    <submittedName>
        <fullName evidence="1">Uncharacterized protein</fullName>
    </submittedName>
</protein>
<proteinExistence type="predicted"/>
<gene>
    <name evidence="1" type="ORF">Tco_0749812</name>
</gene>
<dbReference type="Proteomes" id="UP001151760">
    <property type="component" value="Unassembled WGS sequence"/>
</dbReference>
<name>A0ABQ4Z0J1_9ASTR</name>
<reference evidence="1" key="1">
    <citation type="journal article" date="2022" name="Int. J. Mol. Sci.">
        <title>Draft Genome of Tanacetum Coccineum: Genomic Comparison of Closely Related Tanacetum-Family Plants.</title>
        <authorList>
            <person name="Yamashiro T."/>
            <person name="Shiraishi A."/>
            <person name="Nakayama K."/>
            <person name="Satake H."/>
        </authorList>
    </citation>
    <scope>NUCLEOTIDE SEQUENCE</scope>
</reference>
<dbReference type="EMBL" id="BQNB010010888">
    <property type="protein sequence ID" value="GJS83271.1"/>
    <property type="molecule type" value="Genomic_DNA"/>
</dbReference>
<evidence type="ECO:0000313" key="2">
    <source>
        <dbReference type="Proteomes" id="UP001151760"/>
    </source>
</evidence>
<evidence type="ECO:0000313" key="1">
    <source>
        <dbReference type="EMBL" id="GJS83271.1"/>
    </source>
</evidence>
<reference evidence="1" key="2">
    <citation type="submission" date="2022-01" db="EMBL/GenBank/DDBJ databases">
        <authorList>
            <person name="Yamashiro T."/>
            <person name="Shiraishi A."/>
            <person name="Satake H."/>
            <person name="Nakayama K."/>
        </authorList>
    </citation>
    <scope>NUCLEOTIDE SEQUENCE</scope>
</reference>